<protein>
    <submittedName>
        <fullName evidence="1">Uncharacterized protein</fullName>
    </submittedName>
</protein>
<sequence length="22" mass="2574">MISICLYLMKLYQINERNAVSA</sequence>
<evidence type="ECO:0000313" key="1">
    <source>
        <dbReference type="EMBL" id="JAD48801.1"/>
    </source>
</evidence>
<dbReference type="AlphaFoldDB" id="A0A0A9ACE8"/>
<dbReference type="EMBL" id="GBRH01249094">
    <property type="protein sequence ID" value="JAD48801.1"/>
    <property type="molecule type" value="Transcribed_RNA"/>
</dbReference>
<reference evidence="1" key="2">
    <citation type="journal article" date="2015" name="Data Brief">
        <title>Shoot transcriptome of the giant reed, Arundo donax.</title>
        <authorList>
            <person name="Barrero R.A."/>
            <person name="Guerrero F.D."/>
            <person name="Moolhuijzen P."/>
            <person name="Goolsby J.A."/>
            <person name="Tidwell J."/>
            <person name="Bellgard S.E."/>
            <person name="Bellgard M.I."/>
        </authorList>
    </citation>
    <scope>NUCLEOTIDE SEQUENCE</scope>
    <source>
        <tissue evidence="1">Shoot tissue taken approximately 20 cm above the soil surface</tissue>
    </source>
</reference>
<name>A0A0A9ACE8_ARUDO</name>
<accession>A0A0A9ACE8</accession>
<reference evidence="1" key="1">
    <citation type="submission" date="2014-09" db="EMBL/GenBank/DDBJ databases">
        <authorList>
            <person name="Magalhaes I.L.F."/>
            <person name="Oliveira U."/>
            <person name="Santos F.R."/>
            <person name="Vidigal T.H.D.A."/>
            <person name="Brescovit A.D."/>
            <person name="Santos A.J."/>
        </authorList>
    </citation>
    <scope>NUCLEOTIDE SEQUENCE</scope>
    <source>
        <tissue evidence="1">Shoot tissue taken approximately 20 cm above the soil surface</tissue>
    </source>
</reference>
<organism evidence="1">
    <name type="scientific">Arundo donax</name>
    <name type="common">Giant reed</name>
    <name type="synonym">Donax arundinaceus</name>
    <dbReference type="NCBI Taxonomy" id="35708"/>
    <lineage>
        <taxon>Eukaryota</taxon>
        <taxon>Viridiplantae</taxon>
        <taxon>Streptophyta</taxon>
        <taxon>Embryophyta</taxon>
        <taxon>Tracheophyta</taxon>
        <taxon>Spermatophyta</taxon>
        <taxon>Magnoliopsida</taxon>
        <taxon>Liliopsida</taxon>
        <taxon>Poales</taxon>
        <taxon>Poaceae</taxon>
        <taxon>PACMAD clade</taxon>
        <taxon>Arundinoideae</taxon>
        <taxon>Arundineae</taxon>
        <taxon>Arundo</taxon>
    </lineage>
</organism>
<proteinExistence type="predicted"/>